<name>A0A8H7T207_9HELO</name>
<sequence>VLERDVNSWRKEIVGKGWRDLDWFVNVGEGVGVDGPGDVEDELGADPDVDVVMEENGAVEESGGRRARPGTMIQDMYCVTTEKREAFNEWKDMMLAHITELIADGYMERDDVGVAAA</sequence>
<organism evidence="1 2">
    <name type="scientific">Cadophora malorum</name>
    <dbReference type="NCBI Taxonomy" id="108018"/>
    <lineage>
        <taxon>Eukaryota</taxon>
        <taxon>Fungi</taxon>
        <taxon>Dikarya</taxon>
        <taxon>Ascomycota</taxon>
        <taxon>Pezizomycotina</taxon>
        <taxon>Leotiomycetes</taxon>
        <taxon>Helotiales</taxon>
        <taxon>Ploettnerulaceae</taxon>
        <taxon>Cadophora</taxon>
    </lineage>
</organism>
<evidence type="ECO:0000313" key="2">
    <source>
        <dbReference type="Proteomes" id="UP000664132"/>
    </source>
</evidence>
<dbReference type="AlphaFoldDB" id="A0A8H7T207"/>
<accession>A0A8H7T207</accession>
<proteinExistence type="predicted"/>
<reference evidence="1" key="1">
    <citation type="submission" date="2021-02" db="EMBL/GenBank/DDBJ databases">
        <title>Genome sequence Cadophora malorum strain M34.</title>
        <authorList>
            <person name="Stefanovic E."/>
            <person name="Vu D."/>
            <person name="Scully C."/>
            <person name="Dijksterhuis J."/>
            <person name="Roader J."/>
            <person name="Houbraken J."/>
        </authorList>
    </citation>
    <scope>NUCLEOTIDE SEQUENCE</scope>
    <source>
        <strain evidence="1">M34</strain>
    </source>
</reference>
<dbReference type="EMBL" id="JAFJYH010000582">
    <property type="protein sequence ID" value="KAG4410811.1"/>
    <property type="molecule type" value="Genomic_DNA"/>
</dbReference>
<protein>
    <submittedName>
        <fullName evidence="1">Uncharacterized protein</fullName>
    </submittedName>
</protein>
<evidence type="ECO:0000313" key="1">
    <source>
        <dbReference type="EMBL" id="KAG4410811.1"/>
    </source>
</evidence>
<dbReference type="OrthoDB" id="5367324at2759"/>
<feature type="non-terminal residue" evidence="1">
    <location>
        <position position="1"/>
    </location>
</feature>
<comment type="caution">
    <text evidence="1">The sequence shown here is derived from an EMBL/GenBank/DDBJ whole genome shotgun (WGS) entry which is preliminary data.</text>
</comment>
<gene>
    <name evidence="1" type="ORF">IFR04_016057</name>
</gene>
<keyword evidence="2" id="KW-1185">Reference proteome</keyword>
<dbReference type="Proteomes" id="UP000664132">
    <property type="component" value="Unassembled WGS sequence"/>
</dbReference>